<keyword evidence="3" id="KW-1185">Reference proteome</keyword>
<evidence type="ECO:0000313" key="3">
    <source>
        <dbReference type="Proteomes" id="UP000077266"/>
    </source>
</evidence>
<organism evidence="2 3">
    <name type="scientific">Exidia glandulosa HHB12029</name>
    <dbReference type="NCBI Taxonomy" id="1314781"/>
    <lineage>
        <taxon>Eukaryota</taxon>
        <taxon>Fungi</taxon>
        <taxon>Dikarya</taxon>
        <taxon>Basidiomycota</taxon>
        <taxon>Agaricomycotina</taxon>
        <taxon>Agaricomycetes</taxon>
        <taxon>Auriculariales</taxon>
        <taxon>Exidiaceae</taxon>
        <taxon>Exidia</taxon>
    </lineage>
</organism>
<feature type="non-terminal residue" evidence="2">
    <location>
        <position position="405"/>
    </location>
</feature>
<dbReference type="AlphaFoldDB" id="A0A165DW49"/>
<gene>
    <name evidence="2" type="ORF">EXIGLDRAFT_726074</name>
</gene>
<reference evidence="2 3" key="1">
    <citation type="journal article" date="2016" name="Mol. Biol. Evol.">
        <title>Comparative Genomics of Early-Diverging Mushroom-Forming Fungi Provides Insights into the Origins of Lignocellulose Decay Capabilities.</title>
        <authorList>
            <person name="Nagy L.G."/>
            <person name="Riley R."/>
            <person name="Tritt A."/>
            <person name="Adam C."/>
            <person name="Daum C."/>
            <person name="Floudas D."/>
            <person name="Sun H."/>
            <person name="Yadav J.S."/>
            <person name="Pangilinan J."/>
            <person name="Larsson K.H."/>
            <person name="Matsuura K."/>
            <person name="Barry K."/>
            <person name="Labutti K."/>
            <person name="Kuo R."/>
            <person name="Ohm R.A."/>
            <person name="Bhattacharya S.S."/>
            <person name="Shirouzu T."/>
            <person name="Yoshinaga Y."/>
            <person name="Martin F.M."/>
            <person name="Grigoriev I.V."/>
            <person name="Hibbett D.S."/>
        </authorList>
    </citation>
    <scope>NUCLEOTIDE SEQUENCE [LARGE SCALE GENOMIC DNA]</scope>
    <source>
        <strain evidence="2 3">HHB12029</strain>
    </source>
</reference>
<name>A0A165DW49_EXIGL</name>
<evidence type="ECO:0000256" key="1">
    <source>
        <dbReference type="SAM" id="MobiDB-lite"/>
    </source>
</evidence>
<evidence type="ECO:0000313" key="2">
    <source>
        <dbReference type="EMBL" id="KZV85500.1"/>
    </source>
</evidence>
<accession>A0A165DW49</accession>
<proteinExistence type="predicted"/>
<dbReference type="InParanoid" id="A0A165DW49"/>
<sequence>MSDSACSFLSPSTFCERGLLFKAWLEHFEVEHTQSSDESPFWQRRSGGKFDIEITGYDFPPPPANPSHALLHERLKGFFTFHPTEAGDDVAKDEYAICENASMLCSTYDKFSRLSDDCQEATFRAPIDNLFDLVFSHSAGFHVELETAMVLPALPEEIRRQLKFTATSTTSADITASSFARTTTTPKISLLDTELHAFRPQLVEFTRNHIALAEVFMEYKTNDLDTVRRQVMLDHTITLFHRRYVGLDSRPVHGIAINNKTAYYFSSVWKDGIATSTEYQQALSLATFSDWIGFYISLVKIRQTITSVPTVDVVAARERKAWRNIPSESGGSRRRREDSQEGDDRPRKKRKTASDAFQPEGGGGYSFEDDVQSWSPVSASEKVHEYLQGLRVVSANNSLAQRQDE</sequence>
<feature type="region of interest" description="Disordered" evidence="1">
    <location>
        <begin position="324"/>
        <end position="371"/>
    </location>
</feature>
<dbReference type="Proteomes" id="UP000077266">
    <property type="component" value="Unassembled WGS sequence"/>
</dbReference>
<dbReference type="EMBL" id="KV426186">
    <property type="protein sequence ID" value="KZV85500.1"/>
    <property type="molecule type" value="Genomic_DNA"/>
</dbReference>
<protein>
    <submittedName>
        <fullName evidence="2">Uncharacterized protein</fullName>
    </submittedName>
</protein>
<feature type="compositionally biased region" description="Basic and acidic residues" evidence="1">
    <location>
        <begin position="335"/>
        <end position="346"/>
    </location>
</feature>